<keyword evidence="2" id="KW-1003">Cell membrane</keyword>
<dbReference type="EC" id="2.4.-.-" evidence="11"/>
<protein>
    <submittedName>
        <fullName evidence="11">Glycosyltransferase family 39 protein</fullName>
        <ecNumber evidence="11">2.4.-.-</ecNumber>
    </submittedName>
</protein>
<dbReference type="GO" id="GO:0008610">
    <property type="term" value="P:lipid biosynthetic process"/>
    <property type="evidence" value="ECO:0007669"/>
    <property type="project" value="UniProtKB-ARBA"/>
</dbReference>
<feature type="transmembrane region" description="Helical" evidence="8">
    <location>
        <begin position="218"/>
        <end position="238"/>
    </location>
</feature>
<evidence type="ECO:0000256" key="6">
    <source>
        <dbReference type="ARBA" id="ARBA00022989"/>
    </source>
</evidence>
<feature type="domain" description="DUF7846" evidence="10">
    <location>
        <begin position="441"/>
        <end position="594"/>
    </location>
</feature>
<keyword evidence="5 8" id="KW-0812">Transmembrane</keyword>
<sequence>MRLDRSRLRYAVMSVAATAGLIVAVVSSRVFPYHSSNHDEGVYLQHADMLLNGKLRIQTGELTESVRPWFFVADGGAVYPKYTPVTGALFALGEALYSYRAALVVIAVVNVLLVYAVATEVFDRRVGVVASLALLLSPLFVVQSSLFLSYAPTTALNLGFALAYLRAWRRRDVRYAAVAGVCAGIAFFSRQYTAVVFAVPFVVHAAYVVLSERKRETVALYSTTAALGLIFVGVALAYNEVMTGDPLVFPYLEFAANDGVGFGERAILGYSRDYTPELALEANAHVVYRFIVDWGPGGVVGAALAGVGVLRVARRRSTEGILLVGVAVSVIVGNVLFWGNLNILADISDPADGLIYLYGTHYHFDLLLPASVLGGAGLVTVYETAGGFDRRTGIAVVLGLALVFAGVGAANTADKIDENLDVTESYETAYEPFEEREYEGVVFLPTPYGDWLNHPFQYLRNDADLNGTTVYALDRGDENFEVVDAYPDRDLYRYAYRGDWAPTGGSVVEPVVERLRIVEGSAVRLTTTVPVPDGVTSVVATVRGDEDTTYTTVDAEGGNATVEWWVNETSVALDGAGAVDVDESGEAVLELGVTQRYDSFRYRQALSYEVYGDGVRVLTPPYTERCYSFRRCGGEAAVVDGGVTTEAVATAPEEAP</sequence>
<dbReference type="Proteomes" id="UP001149411">
    <property type="component" value="Unassembled WGS sequence"/>
</dbReference>
<dbReference type="EMBL" id="RKLV01000001">
    <property type="protein sequence ID" value="MCX2817998.1"/>
    <property type="molecule type" value="Genomic_DNA"/>
</dbReference>
<feature type="transmembrane region" description="Helical" evidence="8">
    <location>
        <begin position="394"/>
        <end position="413"/>
    </location>
</feature>
<dbReference type="InterPro" id="IPR050297">
    <property type="entry name" value="LipidA_mod_glycosyltrf_83"/>
</dbReference>
<evidence type="ECO:0000256" key="1">
    <source>
        <dbReference type="ARBA" id="ARBA00004651"/>
    </source>
</evidence>
<feature type="transmembrane region" description="Helical" evidence="8">
    <location>
        <begin position="361"/>
        <end position="382"/>
    </location>
</feature>
<keyword evidence="4 11" id="KW-0808">Transferase</keyword>
<evidence type="ECO:0000259" key="9">
    <source>
        <dbReference type="Pfam" id="PF13231"/>
    </source>
</evidence>
<dbReference type="PANTHER" id="PTHR33908:SF11">
    <property type="entry name" value="MEMBRANE PROTEIN"/>
    <property type="match status" value="1"/>
</dbReference>
<dbReference type="GO" id="GO:0005886">
    <property type="term" value="C:plasma membrane"/>
    <property type="evidence" value="ECO:0007669"/>
    <property type="project" value="UniProtKB-SubCell"/>
</dbReference>
<comment type="caution">
    <text evidence="11">The sequence shown here is derived from an EMBL/GenBank/DDBJ whole genome shotgun (WGS) entry which is preliminary data.</text>
</comment>
<keyword evidence="7 8" id="KW-0472">Membrane</keyword>
<dbReference type="Pfam" id="PF25230">
    <property type="entry name" value="DUF7846"/>
    <property type="match status" value="1"/>
</dbReference>
<gene>
    <name evidence="11" type="ORF">EGH25_01315</name>
</gene>
<feature type="transmembrane region" description="Helical" evidence="8">
    <location>
        <begin position="125"/>
        <end position="141"/>
    </location>
</feature>
<evidence type="ECO:0000313" key="11">
    <source>
        <dbReference type="EMBL" id="MCX2817998.1"/>
    </source>
</evidence>
<feature type="transmembrane region" description="Helical" evidence="8">
    <location>
        <begin position="147"/>
        <end position="165"/>
    </location>
</feature>
<evidence type="ECO:0000256" key="7">
    <source>
        <dbReference type="ARBA" id="ARBA00023136"/>
    </source>
</evidence>
<evidence type="ECO:0000256" key="4">
    <source>
        <dbReference type="ARBA" id="ARBA00022679"/>
    </source>
</evidence>
<comment type="subcellular location">
    <subcellularLocation>
        <location evidence="1">Cell membrane</location>
        <topology evidence="1">Multi-pass membrane protein</topology>
    </subcellularLocation>
</comment>
<keyword evidence="6 8" id="KW-1133">Transmembrane helix</keyword>
<keyword evidence="3 11" id="KW-0328">Glycosyltransferase</keyword>
<dbReference type="AlphaFoldDB" id="A0A9Q4C1Z6"/>
<dbReference type="RefSeq" id="WP_266085581.1">
    <property type="nucleotide sequence ID" value="NZ_RKLV01000001.1"/>
</dbReference>
<dbReference type="Pfam" id="PF13231">
    <property type="entry name" value="PMT_2"/>
    <property type="match status" value="1"/>
</dbReference>
<dbReference type="PANTHER" id="PTHR33908">
    <property type="entry name" value="MANNOSYLTRANSFERASE YKCB-RELATED"/>
    <property type="match status" value="1"/>
</dbReference>
<evidence type="ECO:0000256" key="5">
    <source>
        <dbReference type="ARBA" id="ARBA00022692"/>
    </source>
</evidence>
<dbReference type="InterPro" id="IPR038731">
    <property type="entry name" value="RgtA/B/C-like"/>
</dbReference>
<accession>A0A9Q4C1Z6</accession>
<reference evidence="11" key="1">
    <citation type="submission" date="2022-09" db="EMBL/GenBank/DDBJ databases">
        <title>Haloadaptaus new haloarchaeum isolated from saline soil.</title>
        <authorList>
            <person name="Duran-Viseras A."/>
            <person name="Sanchez-Porro C."/>
            <person name="Ventosa A."/>
        </authorList>
    </citation>
    <scope>NUCLEOTIDE SEQUENCE</scope>
    <source>
        <strain evidence="11">F3-133</strain>
    </source>
</reference>
<feature type="transmembrane region" description="Helical" evidence="8">
    <location>
        <begin position="194"/>
        <end position="211"/>
    </location>
</feature>
<dbReference type="GO" id="GO:0016763">
    <property type="term" value="F:pentosyltransferase activity"/>
    <property type="evidence" value="ECO:0007669"/>
    <property type="project" value="TreeGrafter"/>
</dbReference>
<feature type="domain" description="Glycosyltransferase RgtA/B/C/D-like" evidence="9">
    <location>
        <begin position="93"/>
        <end position="233"/>
    </location>
</feature>
<organism evidence="11 12">
    <name type="scientific">Halorutilus salinus</name>
    <dbReference type="NCBI Taxonomy" id="2487751"/>
    <lineage>
        <taxon>Archaea</taxon>
        <taxon>Methanobacteriati</taxon>
        <taxon>Methanobacteriota</taxon>
        <taxon>Stenosarchaea group</taxon>
        <taxon>Halobacteria</taxon>
        <taxon>Halorutilales</taxon>
        <taxon>Halorutilaceae</taxon>
        <taxon>Halorutilus</taxon>
    </lineage>
</organism>
<feature type="transmembrane region" description="Helical" evidence="8">
    <location>
        <begin position="12"/>
        <end position="31"/>
    </location>
</feature>
<evidence type="ECO:0000256" key="3">
    <source>
        <dbReference type="ARBA" id="ARBA00022676"/>
    </source>
</evidence>
<evidence type="ECO:0000256" key="2">
    <source>
        <dbReference type="ARBA" id="ARBA00022475"/>
    </source>
</evidence>
<keyword evidence="12" id="KW-1185">Reference proteome</keyword>
<name>A0A9Q4C1Z6_9EURY</name>
<feature type="transmembrane region" description="Helical" evidence="8">
    <location>
        <begin position="320"/>
        <end position="341"/>
    </location>
</feature>
<dbReference type="InterPro" id="IPR057168">
    <property type="entry name" value="DUF7846"/>
</dbReference>
<proteinExistence type="predicted"/>
<evidence type="ECO:0000256" key="8">
    <source>
        <dbReference type="SAM" id="Phobius"/>
    </source>
</evidence>
<feature type="transmembrane region" description="Helical" evidence="8">
    <location>
        <begin position="97"/>
        <end position="118"/>
    </location>
</feature>
<feature type="transmembrane region" description="Helical" evidence="8">
    <location>
        <begin position="172"/>
        <end position="188"/>
    </location>
</feature>
<evidence type="ECO:0000313" key="12">
    <source>
        <dbReference type="Proteomes" id="UP001149411"/>
    </source>
</evidence>
<evidence type="ECO:0000259" key="10">
    <source>
        <dbReference type="Pfam" id="PF25230"/>
    </source>
</evidence>
<feature type="transmembrane region" description="Helical" evidence="8">
    <location>
        <begin position="294"/>
        <end position="313"/>
    </location>
</feature>